<dbReference type="Proteomes" id="UP001151760">
    <property type="component" value="Unassembled WGS sequence"/>
</dbReference>
<gene>
    <name evidence="1" type="ORF">Tco_0819848</name>
</gene>
<evidence type="ECO:0000313" key="1">
    <source>
        <dbReference type="EMBL" id="GJS98678.1"/>
    </source>
</evidence>
<reference evidence="1" key="1">
    <citation type="journal article" date="2022" name="Int. J. Mol. Sci.">
        <title>Draft Genome of Tanacetum Coccineum: Genomic Comparison of Closely Related Tanacetum-Family Plants.</title>
        <authorList>
            <person name="Yamashiro T."/>
            <person name="Shiraishi A."/>
            <person name="Nakayama K."/>
            <person name="Satake H."/>
        </authorList>
    </citation>
    <scope>NUCLEOTIDE SEQUENCE</scope>
</reference>
<name>A0ABQ5AC11_9ASTR</name>
<feature type="non-terminal residue" evidence="1">
    <location>
        <position position="133"/>
    </location>
</feature>
<accession>A0ABQ5AC11</accession>
<comment type="caution">
    <text evidence="1">The sequence shown here is derived from an EMBL/GenBank/DDBJ whole genome shotgun (WGS) entry which is preliminary data.</text>
</comment>
<sequence length="133" mass="15130">MDNTFGIEGISHGFTLLFLTLNGNKMFRLEVLFTYVSWLMSRLRKKFLEGINLQPLLDCTGVLWDGYMRIKRVGLDQVVNTLASGDRGQWFDPHPLQGRRSFSTFGRTESSLSTFGRGRAVYVSTSLIQCGKR</sequence>
<keyword evidence="2" id="KW-1185">Reference proteome</keyword>
<proteinExistence type="predicted"/>
<organism evidence="1 2">
    <name type="scientific">Tanacetum coccineum</name>
    <dbReference type="NCBI Taxonomy" id="301880"/>
    <lineage>
        <taxon>Eukaryota</taxon>
        <taxon>Viridiplantae</taxon>
        <taxon>Streptophyta</taxon>
        <taxon>Embryophyta</taxon>
        <taxon>Tracheophyta</taxon>
        <taxon>Spermatophyta</taxon>
        <taxon>Magnoliopsida</taxon>
        <taxon>eudicotyledons</taxon>
        <taxon>Gunneridae</taxon>
        <taxon>Pentapetalae</taxon>
        <taxon>asterids</taxon>
        <taxon>campanulids</taxon>
        <taxon>Asterales</taxon>
        <taxon>Asteraceae</taxon>
        <taxon>Asteroideae</taxon>
        <taxon>Anthemideae</taxon>
        <taxon>Anthemidinae</taxon>
        <taxon>Tanacetum</taxon>
    </lineage>
</organism>
<dbReference type="EMBL" id="BQNB010012062">
    <property type="protein sequence ID" value="GJS98678.1"/>
    <property type="molecule type" value="Genomic_DNA"/>
</dbReference>
<protein>
    <submittedName>
        <fullName evidence="1">Uncharacterized protein</fullName>
    </submittedName>
</protein>
<reference evidence="1" key="2">
    <citation type="submission" date="2022-01" db="EMBL/GenBank/DDBJ databases">
        <authorList>
            <person name="Yamashiro T."/>
            <person name="Shiraishi A."/>
            <person name="Satake H."/>
            <person name="Nakayama K."/>
        </authorList>
    </citation>
    <scope>NUCLEOTIDE SEQUENCE</scope>
</reference>
<evidence type="ECO:0000313" key="2">
    <source>
        <dbReference type="Proteomes" id="UP001151760"/>
    </source>
</evidence>